<sequence>MYCLQKKALNIFKFKKLTFKKIHTTLKYKKYMFFFLIAYMKQLVSFFKKKKKNKFFA</sequence>
<geneLocation type="nucleomorph" evidence="1"/>
<evidence type="ECO:0000313" key="2">
    <source>
        <dbReference type="Proteomes" id="UP000243423"/>
    </source>
</evidence>
<keyword evidence="1" id="KW-0542">Nucleomorph</keyword>
<dbReference type="AlphaFoldDB" id="F2HI33"/>
<dbReference type="Proteomes" id="UP000243423">
    <property type="component" value="Nucleomorph 2"/>
</dbReference>
<dbReference type="RefSeq" id="XP_003239877.1">
    <property type="nucleotide sequence ID" value="XM_003239829.1"/>
</dbReference>
<proteinExistence type="predicted"/>
<gene>
    <name evidence="1" type="ORF">CPARA_2gp321</name>
</gene>
<protein>
    <submittedName>
        <fullName evidence="1">Uncharacterized protein</fullName>
    </submittedName>
</protein>
<organism evidence="1 2">
    <name type="scientific">Cryptomonas paramaecium</name>
    <dbReference type="NCBI Taxonomy" id="2898"/>
    <lineage>
        <taxon>Eukaryota</taxon>
        <taxon>Cryptophyceae</taxon>
        <taxon>Cryptomonadales</taxon>
        <taxon>Cryptomonadaceae</taxon>
        <taxon>Cryptomonas</taxon>
    </lineage>
</organism>
<accession>F2HI33</accession>
<dbReference type="EMBL" id="CP002173">
    <property type="protein sequence ID" value="AEA38979.1"/>
    <property type="molecule type" value="Genomic_DNA"/>
</dbReference>
<reference evidence="1 2" key="1">
    <citation type="journal article" date="2011" name="Genome Biol. Evol.">
        <title>Complete nucleomorph genome sequence of the nonphotosynthetic alga Cryptomonas paramecium reveals a core nucleomorph gene set.</title>
        <authorList>
            <person name="Tanifuji G."/>
            <person name="Onodera N.T."/>
            <person name="Wheeler T.J."/>
            <person name="Dlutek M."/>
            <person name="Donaher N."/>
            <person name="Archibald J.M."/>
        </authorList>
    </citation>
    <scope>NUCLEOTIDE SEQUENCE [LARGE SCALE GENOMIC DNA]</scope>
    <source>
        <strain evidence="1 2">CCAP977/2A</strain>
    </source>
</reference>
<evidence type="ECO:0000313" key="1">
    <source>
        <dbReference type="EMBL" id="AEA38979.1"/>
    </source>
</evidence>
<name>F2HI33_9CRYP</name>
<dbReference type="GeneID" id="10447223"/>